<accession>A0AAV3IBZ4</accession>
<evidence type="ECO:0000313" key="2">
    <source>
        <dbReference type="Proteomes" id="UP000011584"/>
    </source>
</evidence>
<organism evidence="1 2">
    <name type="scientific">Escherichia coli 3.4880</name>
    <dbReference type="NCBI Taxonomy" id="1051347"/>
    <lineage>
        <taxon>Bacteria</taxon>
        <taxon>Pseudomonadati</taxon>
        <taxon>Pseudomonadota</taxon>
        <taxon>Gammaproteobacteria</taxon>
        <taxon>Enterobacterales</taxon>
        <taxon>Enterobacteriaceae</taxon>
        <taxon>Escherichia</taxon>
    </lineage>
</organism>
<sequence>MPVRVIRWEPETQRVIYLREGYEHECFSPLEQFRRKFREIEVGHEH</sequence>
<dbReference type="Pfam" id="PF13973">
    <property type="entry name" value="DUF4222"/>
    <property type="match status" value="1"/>
</dbReference>
<dbReference type="InterPro" id="IPR025317">
    <property type="entry name" value="DUF4222"/>
</dbReference>
<dbReference type="EMBL" id="AOET01000008">
    <property type="protein sequence ID" value="ELW40253.1"/>
    <property type="molecule type" value="Genomic_DNA"/>
</dbReference>
<evidence type="ECO:0008006" key="3">
    <source>
        <dbReference type="Google" id="ProtNLM"/>
    </source>
</evidence>
<dbReference type="Proteomes" id="UP000011584">
    <property type="component" value="Unassembled WGS sequence"/>
</dbReference>
<reference evidence="1 2" key="1">
    <citation type="submission" date="2012-11" db="EMBL/GenBank/DDBJ databases">
        <title>Genomic anatomy of Escherichia coli O157:H7 outbreaks.</title>
        <authorList>
            <person name="Tracy H.T."/>
            <person name="Eppinger M."/>
            <person name="Daugherty S."/>
            <person name="Agrawal S."/>
            <person name="Galens K."/>
            <person name="Tallon L."/>
            <person name="Shefchek K."/>
            <person name="Parankush S."/>
            <person name="Cebula T.A."/>
            <person name="Feng P."/>
            <person name="Soderlund R."/>
            <person name="Mammel M.K."/>
            <person name="DebRoy C."/>
            <person name="Dudley E.G."/>
            <person name="Tarr P.I."/>
            <person name="Fraser-Liggett C."/>
            <person name="Ravel J."/>
        </authorList>
    </citation>
    <scope>NUCLEOTIDE SEQUENCE [LARGE SCALE GENOMIC DNA]</scope>
    <source>
        <strain evidence="1 2">3.4880</strain>
    </source>
</reference>
<gene>
    <name evidence="1" type="ORF">EC34880_0280</name>
</gene>
<dbReference type="AlphaFoldDB" id="A0AAV3IBZ4"/>
<protein>
    <recommendedName>
        <fullName evidence="3">DUF4222 domain-containing protein</fullName>
    </recommendedName>
</protein>
<comment type="caution">
    <text evidence="1">The sequence shown here is derived from an EMBL/GenBank/DDBJ whole genome shotgun (WGS) entry which is preliminary data.</text>
</comment>
<evidence type="ECO:0000313" key="1">
    <source>
        <dbReference type="EMBL" id="ELW40253.1"/>
    </source>
</evidence>
<proteinExistence type="predicted"/>
<name>A0AAV3IBZ4_ECOLX</name>